<feature type="domain" description="ABC transporter" evidence="4">
    <location>
        <begin position="5"/>
        <end position="228"/>
    </location>
</feature>
<evidence type="ECO:0000256" key="1">
    <source>
        <dbReference type="ARBA" id="ARBA00022448"/>
    </source>
</evidence>
<dbReference type="InterPro" id="IPR051782">
    <property type="entry name" value="ABC_Transporter_VariousFunc"/>
</dbReference>
<evidence type="ECO:0000313" key="5">
    <source>
        <dbReference type="EMBL" id="BDZ77905.1"/>
    </source>
</evidence>
<dbReference type="Proteomes" id="UP001305815">
    <property type="component" value="Chromosome"/>
</dbReference>
<organism evidence="5 6">
    <name type="scientific">Claveliimonas bilis</name>
    <dbReference type="NCBI Taxonomy" id="3028070"/>
    <lineage>
        <taxon>Bacteria</taxon>
        <taxon>Bacillati</taxon>
        <taxon>Bacillota</taxon>
        <taxon>Clostridia</taxon>
        <taxon>Lachnospirales</taxon>
        <taxon>Lachnospiraceae</taxon>
        <taxon>Claveliimonas</taxon>
    </lineage>
</organism>
<evidence type="ECO:0000259" key="4">
    <source>
        <dbReference type="PROSITE" id="PS50893"/>
    </source>
</evidence>
<dbReference type="PANTHER" id="PTHR42939:SF1">
    <property type="entry name" value="ABC TRANSPORTER ATP-BINDING PROTEIN ALBC-RELATED"/>
    <property type="match status" value="1"/>
</dbReference>
<gene>
    <name evidence="5" type="ORF">Lac1_20880</name>
</gene>
<dbReference type="RefSeq" id="WP_256193812.1">
    <property type="nucleotide sequence ID" value="NZ_AP027742.1"/>
</dbReference>
<dbReference type="PANTHER" id="PTHR42939">
    <property type="entry name" value="ABC TRANSPORTER ATP-BINDING PROTEIN ALBC-RELATED"/>
    <property type="match status" value="1"/>
</dbReference>
<dbReference type="CDD" id="cd03230">
    <property type="entry name" value="ABC_DR_subfamily_A"/>
    <property type="match status" value="1"/>
</dbReference>
<dbReference type="InterPro" id="IPR003593">
    <property type="entry name" value="AAA+_ATPase"/>
</dbReference>
<keyword evidence="1" id="KW-0813">Transport</keyword>
<evidence type="ECO:0000256" key="2">
    <source>
        <dbReference type="ARBA" id="ARBA00022741"/>
    </source>
</evidence>
<dbReference type="PROSITE" id="PS50893">
    <property type="entry name" value="ABC_TRANSPORTER_2"/>
    <property type="match status" value="1"/>
</dbReference>
<dbReference type="Pfam" id="PF00005">
    <property type="entry name" value="ABC_tran"/>
    <property type="match status" value="1"/>
</dbReference>
<reference evidence="6" key="1">
    <citation type="journal article" date="2023" name="Int. J. Syst. Evol. Microbiol.">
        <title>Claveliimonas bilis gen. nov., sp. nov., deoxycholic acid-producing bacteria isolated from human faeces, and reclassification of Sellimonas monacensis Zenner et al. 2021 as Claveliimonas monacensis comb. nov.</title>
        <authorList>
            <person name="Hisatomi A."/>
            <person name="Kastawa N.W.E.P.G."/>
            <person name="Song I."/>
            <person name="Ohkuma M."/>
            <person name="Fukiya S."/>
            <person name="Sakamoto M."/>
        </authorList>
    </citation>
    <scope>NUCLEOTIDE SEQUENCE [LARGE SCALE GENOMIC DNA]</scope>
    <source>
        <strain evidence="6">12BBH14</strain>
    </source>
</reference>
<keyword evidence="2" id="KW-0547">Nucleotide-binding</keyword>
<evidence type="ECO:0000313" key="6">
    <source>
        <dbReference type="Proteomes" id="UP001305815"/>
    </source>
</evidence>
<dbReference type="SMART" id="SM00382">
    <property type="entry name" value="AAA"/>
    <property type="match status" value="1"/>
</dbReference>
<dbReference type="EMBL" id="AP027742">
    <property type="protein sequence ID" value="BDZ77905.1"/>
    <property type="molecule type" value="Genomic_DNA"/>
</dbReference>
<evidence type="ECO:0000256" key="3">
    <source>
        <dbReference type="ARBA" id="ARBA00022840"/>
    </source>
</evidence>
<dbReference type="InterPro" id="IPR003439">
    <property type="entry name" value="ABC_transporter-like_ATP-bd"/>
</dbReference>
<protein>
    <submittedName>
        <fullName evidence="5">ABC transporter</fullName>
    </submittedName>
</protein>
<keyword evidence="6" id="KW-1185">Reference proteome</keyword>
<accession>A0ABN6Z493</accession>
<name>A0ABN6Z493_9FIRM</name>
<keyword evidence="3" id="KW-0067">ATP-binding</keyword>
<proteinExistence type="predicted"/>
<sequence>MKPILECKGLTKQYNNHVNALTNLNLVLERGQIIGLLGPNGSGKTTLIKLINDLLIPTEGQVLIDGMAPGVETKKIVSYLPERTYLDPSMKIKDIISYFSDFYENFVTDRAYHMMTDLEIDVNSRMRALSKGTKEKVQLALVMSRDAQLYVLDEPIGGVDPAARDYILQTILTNYNENATILISTHLITDIENILDRVLFLKQGQVVLNAAVDEIRMDQGKSVDALFREVFRC</sequence>